<comment type="similarity">
    <text evidence="1">Belongs to the 'GDXG' lipolytic enzyme family.</text>
</comment>
<dbReference type="GO" id="GO:0016787">
    <property type="term" value="F:hydrolase activity"/>
    <property type="evidence" value="ECO:0007669"/>
    <property type="project" value="UniProtKB-KW"/>
</dbReference>
<evidence type="ECO:0000256" key="1">
    <source>
        <dbReference type="ARBA" id="ARBA00010515"/>
    </source>
</evidence>
<gene>
    <name evidence="4" type="ORF">GCM10009765_78450</name>
</gene>
<dbReference type="RefSeq" id="WP_163568316.1">
    <property type="nucleotide sequence ID" value="NZ_BAAANY010000042.1"/>
</dbReference>
<dbReference type="Pfam" id="PF07859">
    <property type="entry name" value="Abhydrolase_3"/>
    <property type="match status" value="1"/>
</dbReference>
<keyword evidence="2 4" id="KW-0378">Hydrolase</keyword>
<sequence length="296" mass="31430">MHVPTGVARAVASTMLRPVLSPRVPPRWQRRLVDACCATMTMPRGVRLARGWLDGVPARVAVPNERLESAAIVYLHGGGYVTGSSFNLRTLAAGIAAAAGAVAFIPDYRLAPEHPYPAALLDTMAVIRAVRRRGYSRLALVGDSAGGGLAIAAAIRLRDAGEPLPTGLAVISPWVDLTLTGESYLTKAEADPLLTEEWLRFCALAYAESADPANPELSPLYADLSGLPPLLIQAGTEDVLISDADRLADAAKAAGVSTEYRRFPGLWHDFQQFAGVLAEADEAVTYLGRHIRAGLA</sequence>
<dbReference type="Proteomes" id="UP001500618">
    <property type="component" value="Unassembled WGS sequence"/>
</dbReference>
<feature type="domain" description="Alpha/beta hydrolase fold-3" evidence="3">
    <location>
        <begin position="72"/>
        <end position="271"/>
    </location>
</feature>
<dbReference type="SUPFAM" id="SSF53474">
    <property type="entry name" value="alpha/beta-Hydrolases"/>
    <property type="match status" value="1"/>
</dbReference>
<dbReference type="PANTHER" id="PTHR48081">
    <property type="entry name" value="AB HYDROLASE SUPERFAMILY PROTEIN C4A8.06C"/>
    <property type="match status" value="1"/>
</dbReference>
<evidence type="ECO:0000256" key="2">
    <source>
        <dbReference type="ARBA" id="ARBA00022801"/>
    </source>
</evidence>
<evidence type="ECO:0000313" key="4">
    <source>
        <dbReference type="EMBL" id="GAA1718302.1"/>
    </source>
</evidence>
<evidence type="ECO:0000259" key="3">
    <source>
        <dbReference type="Pfam" id="PF07859"/>
    </source>
</evidence>
<comment type="caution">
    <text evidence="4">The sequence shown here is derived from an EMBL/GenBank/DDBJ whole genome shotgun (WGS) entry which is preliminary data.</text>
</comment>
<reference evidence="4 5" key="1">
    <citation type="journal article" date="2019" name="Int. J. Syst. Evol. Microbiol.">
        <title>The Global Catalogue of Microorganisms (GCM) 10K type strain sequencing project: providing services to taxonomists for standard genome sequencing and annotation.</title>
        <authorList>
            <consortium name="The Broad Institute Genomics Platform"/>
            <consortium name="The Broad Institute Genome Sequencing Center for Infectious Disease"/>
            <person name="Wu L."/>
            <person name="Ma J."/>
        </authorList>
    </citation>
    <scope>NUCLEOTIDE SEQUENCE [LARGE SCALE GENOMIC DNA]</scope>
    <source>
        <strain evidence="4 5">JCM 14718</strain>
    </source>
</reference>
<dbReference type="InterPro" id="IPR029058">
    <property type="entry name" value="AB_hydrolase_fold"/>
</dbReference>
<accession>A0ABN2J5A2</accession>
<proteinExistence type="inferred from homology"/>
<name>A0ABN2J5A2_9ACTN</name>
<organism evidence="4 5">
    <name type="scientific">Fodinicola feengrottensis</name>
    <dbReference type="NCBI Taxonomy" id="435914"/>
    <lineage>
        <taxon>Bacteria</taxon>
        <taxon>Bacillati</taxon>
        <taxon>Actinomycetota</taxon>
        <taxon>Actinomycetes</taxon>
        <taxon>Mycobacteriales</taxon>
        <taxon>Fodinicola</taxon>
    </lineage>
</organism>
<keyword evidence="5" id="KW-1185">Reference proteome</keyword>
<dbReference type="InterPro" id="IPR013094">
    <property type="entry name" value="AB_hydrolase_3"/>
</dbReference>
<protein>
    <submittedName>
        <fullName evidence="4">Alpha/beta hydrolase</fullName>
    </submittedName>
</protein>
<evidence type="ECO:0000313" key="5">
    <source>
        <dbReference type="Proteomes" id="UP001500618"/>
    </source>
</evidence>
<dbReference type="InterPro" id="IPR050300">
    <property type="entry name" value="GDXG_lipolytic_enzyme"/>
</dbReference>
<dbReference type="EMBL" id="BAAANY010000042">
    <property type="protein sequence ID" value="GAA1718302.1"/>
    <property type="molecule type" value="Genomic_DNA"/>
</dbReference>
<dbReference type="PANTHER" id="PTHR48081:SF30">
    <property type="entry name" value="ACETYL-HYDROLASE LIPR-RELATED"/>
    <property type="match status" value="1"/>
</dbReference>
<dbReference type="Gene3D" id="3.40.50.1820">
    <property type="entry name" value="alpha/beta hydrolase"/>
    <property type="match status" value="1"/>
</dbReference>